<dbReference type="InParanoid" id="A0A409VKP2"/>
<dbReference type="GO" id="GO:1990072">
    <property type="term" value="C:TRAPPIII protein complex"/>
    <property type="evidence" value="ECO:0007669"/>
    <property type="project" value="TreeGrafter"/>
</dbReference>
<feature type="compositionally biased region" description="Low complexity" evidence="1">
    <location>
        <begin position="465"/>
        <end position="474"/>
    </location>
</feature>
<dbReference type="STRING" id="231916.A0A409VKP2"/>
<dbReference type="InterPro" id="IPR055429">
    <property type="entry name" value="TRAPPC13_M"/>
</dbReference>
<name>A0A409VKP2_9AGAR</name>
<evidence type="ECO:0008006" key="6">
    <source>
        <dbReference type="Google" id="ProtNLM"/>
    </source>
</evidence>
<feature type="region of interest" description="Disordered" evidence="1">
    <location>
        <begin position="452"/>
        <end position="478"/>
    </location>
</feature>
<feature type="domain" description="Trafficking protein particle complex subunit 13 middle" evidence="3">
    <location>
        <begin position="192"/>
        <end position="328"/>
    </location>
</feature>
<proteinExistence type="predicted"/>
<protein>
    <recommendedName>
        <fullName evidence="6">DUF974-domain-containing protein</fullName>
    </recommendedName>
</protein>
<evidence type="ECO:0000259" key="2">
    <source>
        <dbReference type="Pfam" id="PF06159"/>
    </source>
</evidence>
<dbReference type="OrthoDB" id="10250284at2759"/>
<dbReference type="PANTHER" id="PTHR13134:SF3">
    <property type="entry name" value="TRAFFICKING PROTEIN PARTICLE COMPLEX SUBUNIT 13"/>
    <property type="match status" value="1"/>
</dbReference>
<reference evidence="4 5" key="1">
    <citation type="journal article" date="2018" name="Evol. Lett.">
        <title>Horizontal gene cluster transfer increased hallucinogenic mushroom diversity.</title>
        <authorList>
            <person name="Reynolds H.T."/>
            <person name="Vijayakumar V."/>
            <person name="Gluck-Thaler E."/>
            <person name="Korotkin H.B."/>
            <person name="Matheny P.B."/>
            <person name="Slot J.C."/>
        </authorList>
    </citation>
    <scope>NUCLEOTIDE SEQUENCE [LARGE SCALE GENOMIC DNA]</scope>
    <source>
        <strain evidence="4 5">SRW20</strain>
    </source>
</reference>
<dbReference type="Proteomes" id="UP000284706">
    <property type="component" value="Unassembled WGS sequence"/>
</dbReference>
<comment type="caution">
    <text evidence="4">The sequence shown here is derived from an EMBL/GenBank/DDBJ whole genome shotgun (WGS) entry which is preliminary data.</text>
</comment>
<dbReference type="Pfam" id="PF23647">
    <property type="entry name" value="TRAPPC13_M"/>
    <property type="match status" value="1"/>
</dbReference>
<evidence type="ECO:0000313" key="5">
    <source>
        <dbReference type="Proteomes" id="UP000284706"/>
    </source>
</evidence>
<accession>A0A409VKP2</accession>
<dbReference type="InterPro" id="IPR055427">
    <property type="entry name" value="TRAPPC13_N"/>
</dbReference>
<dbReference type="InterPro" id="IPR010378">
    <property type="entry name" value="TRAPPC13"/>
</dbReference>
<dbReference type="AlphaFoldDB" id="A0A409VKP2"/>
<dbReference type="Pfam" id="PF06159">
    <property type="entry name" value="TRAPPC13_N"/>
    <property type="match status" value="1"/>
</dbReference>
<dbReference type="PANTHER" id="PTHR13134">
    <property type="entry name" value="TRAFFICKING PROTEIN PARTICLE COMPLEX SUBUNIT 13"/>
    <property type="match status" value="1"/>
</dbReference>
<organism evidence="4 5">
    <name type="scientific">Gymnopilus dilepis</name>
    <dbReference type="NCBI Taxonomy" id="231916"/>
    <lineage>
        <taxon>Eukaryota</taxon>
        <taxon>Fungi</taxon>
        <taxon>Dikarya</taxon>
        <taxon>Basidiomycota</taxon>
        <taxon>Agaricomycotina</taxon>
        <taxon>Agaricomycetes</taxon>
        <taxon>Agaricomycetidae</taxon>
        <taxon>Agaricales</taxon>
        <taxon>Agaricineae</taxon>
        <taxon>Hymenogastraceae</taxon>
        <taxon>Gymnopilus</taxon>
    </lineage>
</organism>
<keyword evidence="5" id="KW-1185">Reference proteome</keyword>
<evidence type="ECO:0000256" key="1">
    <source>
        <dbReference type="SAM" id="MobiDB-lite"/>
    </source>
</evidence>
<sequence length="640" mass="69435">MASADGPAHLLSLKVMRVSRPELASAWQPFYSSSPSFSAHSSASILSLQGTTPLPSHPKTLRDLTHATELLTLPASFGSIQLGETFSSCLCVNNETEVPIEVTQVRVEMQTVTTKVVLHETEGSGEMLPGGDTLEFVVHHEIKELGQHVLACAITYRLPPNSRSVPGASEDTSDPSLQTFRKFYKFAVTNPLSVKTKVHTPKSPSALLSPSEREKIFLEVHIQNLTQDAIVFERMKLECTDGWMAMDDNVIVDEGGNETSIFAGSTALMQPQDMRQYIYTLIPKNVELLPPSPAPGTIIPLGRLDIVWRSSFGEPGRLLTSMLSRRIPLMPAPQPASALPPHFKRNIAQSVPSRPQSPSISQSRPATPPPSQRPGSPALNRPASVALNRPQSPQPATAVSDVEAHLVVRDIPRGNIFVEKPFSTSLSIVVSSANPPGKEYSKRKLKLAVQHIRPRNDPPPPPPVEVASPRVPSSGFSTPSSATATFNYALAHQKLLAASTRPPAAERLPPLENTAVEVDSNLLPPPYFDATLSEQQKLLMAGVSFLGTSVVLLPEIEISFPDSDSAAETPLPKGQAVQDLTLSFIALRKGFSIVGGLRILLLDDELVEGAHEEREIKVKAEKRPRTLKEYDILGEIWASG</sequence>
<evidence type="ECO:0000313" key="4">
    <source>
        <dbReference type="EMBL" id="PPQ66835.1"/>
    </source>
</evidence>
<evidence type="ECO:0000259" key="3">
    <source>
        <dbReference type="Pfam" id="PF23647"/>
    </source>
</evidence>
<feature type="compositionally biased region" description="Low complexity" evidence="1">
    <location>
        <begin position="349"/>
        <end position="365"/>
    </location>
</feature>
<gene>
    <name evidence="4" type="ORF">CVT26_009613</name>
</gene>
<feature type="domain" description="Trafficking protein particle complex subunit 13 N-terminal" evidence="2">
    <location>
        <begin position="9"/>
        <end position="188"/>
    </location>
</feature>
<dbReference type="EMBL" id="NHYE01005620">
    <property type="protein sequence ID" value="PPQ66835.1"/>
    <property type="molecule type" value="Genomic_DNA"/>
</dbReference>
<feature type="region of interest" description="Disordered" evidence="1">
    <location>
        <begin position="348"/>
        <end position="399"/>
    </location>
</feature>